<dbReference type="Pfam" id="PF00647">
    <property type="entry name" value="EF1G"/>
    <property type="match status" value="1"/>
</dbReference>
<dbReference type="SUPFAM" id="SSF47616">
    <property type="entry name" value="GST C-terminal domain-like"/>
    <property type="match status" value="1"/>
</dbReference>
<proteinExistence type="predicted"/>
<evidence type="ECO:0000313" key="3">
    <source>
        <dbReference type="EMBL" id="TKC52328.1"/>
    </source>
</evidence>
<dbReference type="SUPFAM" id="SSF89942">
    <property type="entry name" value="eEF1-gamma domain"/>
    <property type="match status" value="1"/>
</dbReference>
<gene>
    <name evidence="3" type="ORF">EI555_012581</name>
</gene>
<evidence type="ECO:0000313" key="4">
    <source>
        <dbReference type="Proteomes" id="UP000308365"/>
    </source>
</evidence>
<comment type="caution">
    <text evidence="3">The sequence shown here is derived from an EMBL/GenBank/DDBJ whole genome shotgun (WGS) entry which is preliminary data.</text>
</comment>
<keyword evidence="1" id="KW-0251">Elongation factor</keyword>
<keyword evidence="1" id="KW-0648">Protein biosynthesis</keyword>
<dbReference type="InterPro" id="IPR036282">
    <property type="entry name" value="Glutathione-S-Trfase_C_sf"/>
</dbReference>
<dbReference type="PANTHER" id="PTHR43986">
    <property type="entry name" value="ELONGATION FACTOR 1-GAMMA"/>
    <property type="match status" value="1"/>
</dbReference>
<dbReference type="GO" id="GO:0003746">
    <property type="term" value="F:translation elongation factor activity"/>
    <property type="evidence" value="ECO:0007669"/>
    <property type="project" value="UniProtKB-UniRule"/>
</dbReference>
<dbReference type="InterPro" id="IPR036433">
    <property type="entry name" value="EF1B_G_C_sf"/>
</dbReference>
<dbReference type="PANTHER" id="PTHR43986:SF1">
    <property type="entry name" value="ELONGATION FACTOR 1-GAMMA"/>
    <property type="match status" value="1"/>
</dbReference>
<dbReference type="EMBL" id="RWIC01000033">
    <property type="protein sequence ID" value="TKC52328.1"/>
    <property type="molecule type" value="Genomic_DNA"/>
</dbReference>
<organism evidence="3 4">
    <name type="scientific">Monodon monoceros</name>
    <name type="common">Narwhal</name>
    <name type="synonym">Ceratodon monodon</name>
    <dbReference type="NCBI Taxonomy" id="40151"/>
    <lineage>
        <taxon>Eukaryota</taxon>
        <taxon>Metazoa</taxon>
        <taxon>Chordata</taxon>
        <taxon>Craniata</taxon>
        <taxon>Vertebrata</taxon>
        <taxon>Euteleostomi</taxon>
        <taxon>Mammalia</taxon>
        <taxon>Eutheria</taxon>
        <taxon>Laurasiatheria</taxon>
        <taxon>Artiodactyla</taxon>
        <taxon>Whippomorpha</taxon>
        <taxon>Cetacea</taxon>
        <taxon>Odontoceti</taxon>
        <taxon>Monodontidae</taxon>
        <taxon>Monodon</taxon>
    </lineage>
</organism>
<dbReference type="SMART" id="SM01183">
    <property type="entry name" value="EF1G"/>
    <property type="match status" value="1"/>
</dbReference>
<protein>
    <recommendedName>
        <fullName evidence="2">EF-1-gamma C-terminal domain-containing protein</fullName>
    </recommendedName>
</protein>
<accession>A0A4U1FQB9</accession>
<dbReference type="InterPro" id="IPR001662">
    <property type="entry name" value="EF1B_G_C"/>
</dbReference>
<dbReference type="Gene3D" id="3.30.70.1010">
    <property type="entry name" value="Translation elongation factor EF1B, gamma chain, conserved domain"/>
    <property type="match status" value="1"/>
</dbReference>
<name>A0A4U1FQB9_MONMO</name>
<sequence length="179" mass="20337">MVPANFSVNFLLARFQPLRLTMDSVFESNAIAYYVSNEELRGSTPEAAAQVVQWVSFADSDIVPPASTWVFPSLGIMHHNKQATENAKEERKHSKEDTFSMALPYFGEHFDKNDWSLWYSEYRFPEELIQAFMSCNLITGMFQRLDKLRKNASVGVMLFGTNNSSSISGSSEARSLPFR</sequence>
<feature type="domain" description="EF-1-gamma C-terminal" evidence="2">
    <location>
        <begin position="67"/>
        <end position="179"/>
    </location>
</feature>
<dbReference type="Proteomes" id="UP000308365">
    <property type="component" value="Unassembled WGS sequence"/>
</dbReference>
<dbReference type="GO" id="GO:0005634">
    <property type="term" value="C:nucleus"/>
    <property type="evidence" value="ECO:0007669"/>
    <property type="project" value="TreeGrafter"/>
</dbReference>
<evidence type="ECO:0000259" key="2">
    <source>
        <dbReference type="PROSITE" id="PS50040"/>
    </source>
</evidence>
<dbReference type="GO" id="GO:0005737">
    <property type="term" value="C:cytoplasm"/>
    <property type="evidence" value="ECO:0007669"/>
    <property type="project" value="TreeGrafter"/>
</dbReference>
<dbReference type="AlphaFoldDB" id="A0A4U1FQB9"/>
<dbReference type="PROSITE" id="PS50040">
    <property type="entry name" value="EF1G_C"/>
    <property type="match status" value="1"/>
</dbReference>
<reference evidence="4" key="1">
    <citation type="journal article" date="2019" name="IScience">
        <title>Narwhal Genome Reveals Long-Term Low Genetic Diversity despite Current Large Abundance Size.</title>
        <authorList>
            <person name="Westbury M.V."/>
            <person name="Petersen B."/>
            <person name="Garde E."/>
            <person name="Heide-Jorgensen M.P."/>
            <person name="Lorenzen E.D."/>
        </authorList>
    </citation>
    <scope>NUCLEOTIDE SEQUENCE [LARGE SCALE GENOMIC DNA]</scope>
</reference>
<dbReference type="InterPro" id="IPR050802">
    <property type="entry name" value="EF-GSTs"/>
</dbReference>
<evidence type="ECO:0000256" key="1">
    <source>
        <dbReference type="PROSITE-ProRule" id="PRU00519"/>
    </source>
</evidence>